<reference evidence="1 2" key="1">
    <citation type="journal article" name="Sci. Rep.">
        <title>Genome-scale phylogenetic analyses confirm Olpidium as the closest living zoosporic fungus to the non-flagellated, terrestrial fungi.</title>
        <authorList>
            <person name="Chang Y."/>
            <person name="Rochon D."/>
            <person name="Sekimoto S."/>
            <person name="Wang Y."/>
            <person name="Chovatia M."/>
            <person name="Sandor L."/>
            <person name="Salamov A."/>
            <person name="Grigoriev I.V."/>
            <person name="Stajich J.E."/>
            <person name="Spatafora J.W."/>
        </authorList>
    </citation>
    <scope>NUCLEOTIDE SEQUENCE [LARGE SCALE GENOMIC DNA]</scope>
    <source>
        <strain evidence="1">S191</strain>
    </source>
</reference>
<sequence>CAARNNRFRPAGQDADRARRAELGERPAAAFRPAVKGLGVHVRRKPGSGRVTARPGDGAVLEREAAVIVGLSGE</sequence>
<evidence type="ECO:0000313" key="1">
    <source>
        <dbReference type="EMBL" id="KAG5463008.1"/>
    </source>
</evidence>
<comment type="caution">
    <text evidence="1">The sequence shown here is derived from an EMBL/GenBank/DDBJ whole genome shotgun (WGS) entry which is preliminary data.</text>
</comment>
<dbReference type="AlphaFoldDB" id="A0A8H8A1K2"/>
<name>A0A8H8A1K2_9FUNG</name>
<accession>A0A8H8A1K2</accession>
<protein>
    <submittedName>
        <fullName evidence="1">Uncharacterized protein</fullName>
    </submittedName>
</protein>
<gene>
    <name evidence="1" type="ORF">BJ554DRAFT_2419</name>
</gene>
<organism evidence="1 2">
    <name type="scientific">Olpidium bornovanus</name>
    <dbReference type="NCBI Taxonomy" id="278681"/>
    <lineage>
        <taxon>Eukaryota</taxon>
        <taxon>Fungi</taxon>
        <taxon>Fungi incertae sedis</taxon>
        <taxon>Olpidiomycota</taxon>
        <taxon>Olpidiomycotina</taxon>
        <taxon>Olpidiomycetes</taxon>
        <taxon>Olpidiales</taxon>
        <taxon>Olpidiaceae</taxon>
        <taxon>Olpidium</taxon>
    </lineage>
</organism>
<feature type="non-terminal residue" evidence="1">
    <location>
        <position position="1"/>
    </location>
</feature>
<keyword evidence="2" id="KW-1185">Reference proteome</keyword>
<evidence type="ECO:0000313" key="2">
    <source>
        <dbReference type="Proteomes" id="UP000673691"/>
    </source>
</evidence>
<dbReference type="Proteomes" id="UP000673691">
    <property type="component" value="Unassembled WGS sequence"/>
</dbReference>
<proteinExistence type="predicted"/>
<dbReference type="EMBL" id="JAEFCI010001287">
    <property type="protein sequence ID" value="KAG5463008.1"/>
    <property type="molecule type" value="Genomic_DNA"/>
</dbReference>